<dbReference type="Pfam" id="PF06293">
    <property type="entry name" value="Kdo"/>
    <property type="match status" value="1"/>
</dbReference>
<proteinExistence type="predicted"/>
<evidence type="ECO:0000313" key="2">
    <source>
        <dbReference type="Proteomes" id="UP000609651"/>
    </source>
</evidence>
<dbReference type="SUPFAM" id="SSF56112">
    <property type="entry name" value="Protein kinase-like (PK-like)"/>
    <property type="match status" value="1"/>
</dbReference>
<name>A0ABX1VGB8_9PLAN</name>
<dbReference type="InterPro" id="IPR011009">
    <property type="entry name" value="Kinase-like_dom_sf"/>
</dbReference>
<dbReference type="Gene3D" id="1.10.510.10">
    <property type="entry name" value="Transferase(Phosphotransferase) domain 1"/>
    <property type="match status" value="1"/>
</dbReference>
<evidence type="ECO:0000313" key="1">
    <source>
        <dbReference type="EMBL" id="NNJ27162.1"/>
    </source>
</evidence>
<sequence>MVAPSPADAPVHVATPLGRGWAVEGFGEERLTALIAADGCPDPTAVMQKAGNTAAVLRGELELPTGRTAVCWKRIRRKTVLKRLATAVRTRRTVLTYLYAVRLRAAGVCTPRPLACTAPRRRQVDRPAWLATEWAEGTEDLAMARRRLAELPESQRLRIAARYAEAVGRTLGALHAAGASHRDLKPNNLLVTRLVDEGGGEAPVAWVIDLDAVTFPRSLTSHRRQRDLARLRRGLPDLPRTVVGRFFKAYHQASGGLTGESRRAYADWPAA</sequence>
<protein>
    <submittedName>
        <fullName evidence="1">3-deoxy-D-manno-octulosonic acid kinase</fullName>
        <ecNumber evidence="1">2.7.1.166</ecNumber>
    </submittedName>
</protein>
<dbReference type="EMBL" id="WTPX01000126">
    <property type="protein sequence ID" value="NNJ27162.1"/>
    <property type="molecule type" value="Genomic_DNA"/>
</dbReference>
<dbReference type="RefSeq" id="WP_206678754.1">
    <property type="nucleotide sequence ID" value="NZ_WTPX01000126.1"/>
</dbReference>
<dbReference type="EC" id="2.7.1.166" evidence="1"/>
<dbReference type="Proteomes" id="UP000609651">
    <property type="component" value="Unassembled WGS sequence"/>
</dbReference>
<keyword evidence="2" id="KW-1185">Reference proteome</keyword>
<keyword evidence="1" id="KW-0808">Transferase</keyword>
<accession>A0ABX1VGB8</accession>
<dbReference type="GO" id="GO:0016301">
    <property type="term" value="F:kinase activity"/>
    <property type="evidence" value="ECO:0007669"/>
    <property type="project" value="UniProtKB-KW"/>
</dbReference>
<comment type="caution">
    <text evidence="1">The sequence shown here is derived from an EMBL/GenBank/DDBJ whole genome shotgun (WGS) entry which is preliminary data.</text>
</comment>
<organism evidence="1 2">
    <name type="scientific">Alienimonas chondri</name>
    <dbReference type="NCBI Taxonomy" id="2681879"/>
    <lineage>
        <taxon>Bacteria</taxon>
        <taxon>Pseudomonadati</taxon>
        <taxon>Planctomycetota</taxon>
        <taxon>Planctomycetia</taxon>
        <taxon>Planctomycetales</taxon>
        <taxon>Planctomycetaceae</taxon>
        <taxon>Alienimonas</taxon>
    </lineage>
</organism>
<keyword evidence="1" id="KW-0418">Kinase</keyword>
<gene>
    <name evidence="1" type="primary">kdkA</name>
    <name evidence="1" type="ORF">LzC2_32620</name>
</gene>
<reference evidence="1 2" key="1">
    <citation type="journal article" date="2020" name="Syst. Appl. Microbiol.">
        <title>Alienimonas chondri sp. nov., a novel planctomycete isolated from the biofilm of the red alga Chondrus crispus.</title>
        <authorList>
            <person name="Vitorino I."/>
            <person name="Albuquerque L."/>
            <person name="Wiegand S."/>
            <person name="Kallscheuer N."/>
            <person name="da Costa M.S."/>
            <person name="Lobo-da-Cunha A."/>
            <person name="Jogler C."/>
            <person name="Lage O.M."/>
        </authorList>
    </citation>
    <scope>NUCLEOTIDE SEQUENCE [LARGE SCALE GENOMIC DNA]</scope>
    <source>
        <strain evidence="1 2">LzC2</strain>
    </source>
</reference>